<gene>
    <name evidence="3" type="ORF">FOZ62_028379</name>
</gene>
<protein>
    <submittedName>
        <fullName evidence="3">Uncharacterized protein</fullName>
    </submittedName>
</protein>
<organism evidence="3 4">
    <name type="scientific">Perkinsus olseni</name>
    <name type="common">Perkinsus atlanticus</name>
    <dbReference type="NCBI Taxonomy" id="32597"/>
    <lineage>
        <taxon>Eukaryota</taxon>
        <taxon>Sar</taxon>
        <taxon>Alveolata</taxon>
        <taxon>Perkinsozoa</taxon>
        <taxon>Perkinsea</taxon>
        <taxon>Perkinsida</taxon>
        <taxon>Perkinsidae</taxon>
        <taxon>Perkinsus</taxon>
    </lineage>
</organism>
<feature type="region of interest" description="Disordered" evidence="1">
    <location>
        <begin position="435"/>
        <end position="491"/>
    </location>
</feature>
<dbReference type="EMBL" id="JABANM010023966">
    <property type="protein sequence ID" value="KAF4716998.1"/>
    <property type="molecule type" value="Genomic_DNA"/>
</dbReference>
<evidence type="ECO:0000313" key="3">
    <source>
        <dbReference type="EMBL" id="KAF4716998.1"/>
    </source>
</evidence>
<sequence>AVGIVSTILTSSRQAQTAADVLAKRACRRWLDQGGGVVIDDITVIVSCLFLGPLVAMPAVHDAKKKLMASQGFTPQIQSSFSPEDVRKLFYSTTTKETFVDKSVVVDKSSCGASSSSRSMSCIHKIDEDMARRGEFKPNRAPFWPREMSAYMEQYQPLPLQGAVINRELAKTFRPASSPANGPSPQQKGRSRYSDDYVVYPGARKEAMLRPAVQTHVDGELYLLYKQPASHEFYPDWQRNSGGIECVGERCKPPIPKPTTSTMGFHFDARTRYSEDYPPGSGADSAIAMDARESCRVLLEHGSYAEDNSSRVQGNAVPNRNTLYGEDTARRGQTSATEHSEGFDQQWTSAAREAPFHGCCMRFCRIYGRMSYALLVVIASIGALLVVGVCSYRCLRWYRNRAPKYHISGAGVKGFVERVKLRIARLLLPRGHSIGTVDGGSGEKGRTKSYRRRGRPSTDTRQMPDGNTRPGGGDAPEDEPQKASVRGGSLLPIGDSRVLEESSMKAREAERGARVVVEGLEGRLTELLTGCSSMELSVCVAPPPVGDLCGILSLEGRNLALCEVEETDATERRCWVVVLGTEGQRVWVEPSDLCLLPGAIKAAARALLRDMDEASAELSERMAGTKQAMDRAASAQEGLIAALEEESRQDHQGDEKCSPEENSVAPPERMRESIGYQPYWHPSLPPLPPSIPVEPGGEAAEEEQGPGDERDDAAVVEEEEEEEEVVSSIGYPSAHPGEARHVLGTSLGKAAPITQVESGSLKPGDGSSDVPAGMPDLGLLKSWGTGKKEGGGYRRGEANRATVTIRER</sequence>
<dbReference type="Proteomes" id="UP000574390">
    <property type="component" value="Unassembled WGS sequence"/>
</dbReference>
<keyword evidence="2" id="KW-0472">Membrane</keyword>
<feature type="compositionally biased region" description="Basic and acidic residues" evidence="1">
    <location>
        <begin position="645"/>
        <end position="659"/>
    </location>
</feature>
<feature type="transmembrane region" description="Helical" evidence="2">
    <location>
        <begin position="370"/>
        <end position="395"/>
    </location>
</feature>
<proteinExistence type="predicted"/>
<feature type="region of interest" description="Disordered" evidence="1">
    <location>
        <begin position="173"/>
        <end position="194"/>
    </location>
</feature>
<dbReference type="AlphaFoldDB" id="A0A7J6R8J6"/>
<feature type="compositionally biased region" description="Pro residues" evidence="1">
    <location>
        <begin position="683"/>
        <end position="692"/>
    </location>
</feature>
<comment type="caution">
    <text evidence="3">The sequence shown here is derived from an EMBL/GenBank/DDBJ whole genome shotgun (WGS) entry which is preliminary data.</text>
</comment>
<keyword evidence="2" id="KW-0812">Transmembrane</keyword>
<feature type="non-terminal residue" evidence="3">
    <location>
        <position position="1"/>
    </location>
</feature>
<keyword evidence="2" id="KW-1133">Transmembrane helix</keyword>
<feature type="region of interest" description="Disordered" evidence="1">
    <location>
        <begin position="645"/>
        <end position="808"/>
    </location>
</feature>
<feature type="compositionally biased region" description="Polar residues" evidence="1">
    <location>
        <begin position="178"/>
        <end position="188"/>
    </location>
</feature>
<evidence type="ECO:0000313" key="4">
    <source>
        <dbReference type="Proteomes" id="UP000574390"/>
    </source>
</evidence>
<feature type="compositionally biased region" description="Basic and acidic residues" evidence="1">
    <location>
        <begin position="786"/>
        <end position="798"/>
    </location>
</feature>
<name>A0A7J6R8J6_PEROL</name>
<reference evidence="3 4" key="1">
    <citation type="submission" date="2020-04" db="EMBL/GenBank/DDBJ databases">
        <title>Perkinsus olseni comparative genomics.</title>
        <authorList>
            <person name="Bogema D.R."/>
        </authorList>
    </citation>
    <scope>NUCLEOTIDE SEQUENCE [LARGE SCALE GENOMIC DNA]</scope>
    <source>
        <strain evidence="3">ATCC PRA-205</strain>
    </source>
</reference>
<feature type="non-terminal residue" evidence="3">
    <location>
        <position position="808"/>
    </location>
</feature>
<evidence type="ECO:0000256" key="2">
    <source>
        <dbReference type="SAM" id="Phobius"/>
    </source>
</evidence>
<feature type="compositionally biased region" description="Acidic residues" evidence="1">
    <location>
        <begin position="699"/>
        <end position="725"/>
    </location>
</feature>
<accession>A0A7J6R8J6</accession>
<evidence type="ECO:0000256" key="1">
    <source>
        <dbReference type="SAM" id="MobiDB-lite"/>
    </source>
</evidence>